<gene>
    <name evidence="11" type="ORF">H9L01_09045</name>
</gene>
<feature type="transmembrane region" description="Helical" evidence="9">
    <location>
        <begin position="261"/>
        <end position="282"/>
    </location>
</feature>
<evidence type="ECO:0000256" key="9">
    <source>
        <dbReference type="SAM" id="Phobius"/>
    </source>
</evidence>
<feature type="transmembrane region" description="Helical" evidence="9">
    <location>
        <begin position="168"/>
        <end position="187"/>
    </location>
</feature>
<feature type="transmembrane region" description="Helical" evidence="9">
    <location>
        <begin position="369"/>
        <end position="388"/>
    </location>
</feature>
<dbReference type="GO" id="GO:0008982">
    <property type="term" value="F:protein-N(PI)-phosphohistidine-sugar phosphotransferase activity"/>
    <property type="evidence" value="ECO:0007669"/>
    <property type="project" value="UniProtKB-UniRule"/>
</dbReference>
<dbReference type="EMBL" id="CP060715">
    <property type="protein sequence ID" value="QNN60505.1"/>
    <property type="molecule type" value="Genomic_DNA"/>
</dbReference>
<evidence type="ECO:0000256" key="3">
    <source>
        <dbReference type="ARBA" id="ARBA00022475"/>
    </source>
</evidence>
<dbReference type="PROSITE" id="PS51105">
    <property type="entry name" value="PTS_EIIC_TYPE_3"/>
    <property type="match status" value="1"/>
</dbReference>
<feature type="transmembrane region" description="Helical" evidence="9">
    <location>
        <begin position="294"/>
        <end position="314"/>
    </location>
</feature>
<dbReference type="PANTHER" id="PTHR33989:SF4">
    <property type="entry name" value="PTS SYSTEM N,N'-DIACETYLCHITOBIOSE-SPECIFIC EIIC COMPONENT"/>
    <property type="match status" value="1"/>
</dbReference>
<keyword evidence="3 8" id="KW-1003">Cell membrane</keyword>
<dbReference type="Pfam" id="PF02378">
    <property type="entry name" value="PTS_EIIC"/>
    <property type="match status" value="1"/>
</dbReference>
<feature type="transmembrane region" description="Helical" evidence="9">
    <location>
        <begin position="199"/>
        <end position="223"/>
    </location>
</feature>
<keyword evidence="12" id="KW-1185">Reference proteome</keyword>
<evidence type="ECO:0000313" key="11">
    <source>
        <dbReference type="EMBL" id="QNN60505.1"/>
    </source>
</evidence>
<dbReference type="AlphaFoldDB" id="A0A7G9RY30"/>
<dbReference type="GO" id="GO:0009401">
    <property type="term" value="P:phosphoenolpyruvate-dependent sugar phosphotransferase system"/>
    <property type="evidence" value="ECO:0007669"/>
    <property type="project" value="InterPro"/>
</dbReference>
<comment type="subcellular location">
    <subcellularLocation>
        <location evidence="1">Cell membrane</location>
        <topology evidence="1">Multi-pass membrane protein</topology>
    </subcellularLocation>
</comment>
<protein>
    <recommendedName>
        <fullName evidence="8">Permease IIC component</fullName>
    </recommendedName>
</protein>
<sequence length="414" mass="46876">MKWFIDWVTIKLSPLMNRLSENYWIQGLYKAKLRTLPMIFVGSVISVYMVVYAHVPWLLDLSDIRLYTYGLISLFMVYMIPYYTLMLKDDSRHKYIAGCTGISIYMILVNPIVTEMGHVYQFSNFGAGGMFVAIIAGTFTAKIFILFEKFTITKYFKNFPETLVDGTDSVLPILVAVFTAWFIVIFLEFDLYKYMVNMLMPLQSIAQTFFGFVILSFLPVVFYSMGISNWVMAPIVNPVFNGAILMNTLAGAQNIFTNETWIAYINLGGKGATLGLTLLLLFSKSKSLKTLGMASIVPSVLNISEPVSFGIVIWNPTLMIPMWINGLVLPIITYLFVKIGIAPAPTTAFSMWYMPIGISAWMMTQSLGALLLVVVNLGISMMIWYPFVKSIEKKGELKREQRKMDEIKPIESMS</sequence>
<dbReference type="InterPro" id="IPR004501">
    <property type="entry name" value="PTS_EIIC_3"/>
</dbReference>
<evidence type="ECO:0000313" key="12">
    <source>
        <dbReference type="Proteomes" id="UP000515928"/>
    </source>
</evidence>
<evidence type="ECO:0000256" key="1">
    <source>
        <dbReference type="ARBA" id="ARBA00004651"/>
    </source>
</evidence>
<keyword evidence="5 9" id="KW-0812">Transmembrane</keyword>
<dbReference type="GO" id="GO:0005886">
    <property type="term" value="C:plasma membrane"/>
    <property type="evidence" value="ECO:0007669"/>
    <property type="project" value="UniProtKB-SubCell"/>
</dbReference>
<feature type="transmembrane region" description="Helical" evidence="9">
    <location>
        <begin position="35"/>
        <end position="54"/>
    </location>
</feature>
<evidence type="ECO:0000256" key="7">
    <source>
        <dbReference type="ARBA" id="ARBA00023136"/>
    </source>
</evidence>
<evidence type="ECO:0000259" key="10">
    <source>
        <dbReference type="PROSITE" id="PS51105"/>
    </source>
</evidence>
<reference evidence="11 12" key="1">
    <citation type="submission" date="2020-08" db="EMBL/GenBank/DDBJ databases">
        <title>Genome sequence of Erysipelothrix inopinata DSM 15511T.</title>
        <authorList>
            <person name="Hyun D.-W."/>
            <person name="Bae J.-W."/>
        </authorList>
    </citation>
    <scope>NUCLEOTIDE SEQUENCE [LARGE SCALE GENOMIC DNA]</scope>
    <source>
        <strain evidence="11 12">DSM 15511</strain>
    </source>
</reference>
<keyword evidence="4 8" id="KW-0762">Sugar transport</keyword>
<feature type="transmembrane region" description="Helical" evidence="9">
    <location>
        <begin position="125"/>
        <end position="147"/>
    </location>
</feature>
<comment type="function">
    <text evidence="8">The phosphoenolpyruvate-dependent sugar phosphotransferase system (PTS), a major carbohydrate active -transport system, catalyzes the phosphorylation of incoming sugar substrates concomitant with their translocation across the cell membrane.</text>
</comment>
<evidence type="ECO:0000256" key="8">
    <source>
        <dbReference type="PIRNR" id="PIRNR006351"/>
    </source>
</evidence>
<dbReference type="InterPro" id="IPR004796">
    <property type="entry name" value="PTS_IIC_cello"/>
</dbReference>
<dbReference type="InterPro" id="IPR003352">
    <property type="entry name" value="PTS_EIIC"/>
</dbReference>
<evidence type="ECO:0000256" key="4">
    <source>
        <dbReference type="ARBA" id="ARBA00022597"/>
    </source>
</evidence>
<keyword evidence="6 9" id="KW-1133">Transmembrane helix</keyword>
<keyword evidence="7 8" id="KW-0472">Membrane</keyword>
<dbReference type="InterPro" id="IPR051088">
    <property type="entry name" value="PTS_Sugar-EIIC/EIIB"/>
</dbReference>
<name>A0A7G9RY30_9FIRM</name>
<feature type="transmembrane region" description="Helical" evidence="9">
    <location>
        <begin position="66"/>
        <end position="83"/>
    </location>
</feature>
<accession>A0A7G9RY30</accession>
<keyword evidence="2 8" id="KW-0813">Transport</keyword>
<evidence type="ECO:0000256" key="5">
    <source>
        <dbReference type="ARBA" id="ARBA00022692"/>
    </source>
</evidence>
<feature type="domain" description="PTS EIIC type-3" evidence="10">
    <location>
        <begin position="8"/>
        <end position="387"/>
    </location>
</feature>
<proteinExistence type="predicted"/>
<dbReference type="KEGG" id="eio:H9L01_09045"/>
<evidence type="ECO:0000256" key="6">
    <source>
        <dbReference type="ARBA" id="ARBA00022989"/>
    </source>
</evidence>
<organism evidence="11 12">
    <name type="scientific">Erysipelothrix inopinata</name>
    <dbReference type="NCBI Taxonomy" id="225084"/>
    <lineage>
        <taxon>Bacteria</taxon>
        <taxon>Bacillati</taxon>
        <taxon>Bacillota</taxon>
        <taxon>Erysipelotrichia</taxon>
        <taxon>Erysipelotrichales</taxon>
        <taxon>Erysipelotrichaceae</taxon>
        <taxon>Erysipelothrix</taxon>
    </lineage>
</organism>
<dbReference type="PIRSF" id="PIRSF006351">
    <property type="entry name" value="PTS_EIIC-Cellobiose"/>
    <property type="match status" value="1"/>
</dbReference>
<dbReference type="RefSeq" id="WP_187533633.1">
    <property type="nucleotide sequence ID" value="NZ_CBCSHU010000010.1"/>
</dbReference>
<dbReference type="PANTHER" id="PTHR33989">
    <property type="match status" value="1"/>
</dbReference>
<dbReference type="Proteomes" id="UP000515928">
    <property type="component" value="Chromosome"/>
</dbReference>
<dbReference type="GO" id="GO:1902815">
    <property type="term" value="P:N,N'-diacetylchitobiose import"/>
    <property type="evidence" value="ECO:0007669"/>
    <property type="project" value="TreeGrafter"/>
</dbReference>
<evidence type="ECO:0000256" key="2">
    <source>
        <dbReference type="ARBA" id="ARBA00022448"/>
    </source>
</evidence>
<feature type="transmembrane region" description="Helical" evidence="9">
    <location>
        <begin position="95"/>
        <end position="113"/>
    </location>
</feature>